<name>A0A3B0VEY9_9ZZZZ</name>
<reference evidence="1" key="1">
    <citation type="submission" date="2018-06" db="EMBL/GenBank/DDBJ databases">
        <authorList>
            <person name="Zhirakovskaya E."/>
        </authorList>
    </citation>
    <scope>NUCLEOTIDE SEQUENCE</scope>
</reference>
<accession>A0A3B0VEY9</accession>
<dbReference type="EMBL" id="UOEU01000890">
    <property type="protein sequence ID" value="VAW42105.1"/>
    <property type="molecule type" value="Genomic_DNA"/>
</dbReference>
<gene>
    <name evidence="1" type="ORF">MNBD_CHLOROFLEXI01-989</name>
</gene>
<protein>
    <submittedName>
        <fullName evidence="1">Uncharacterized protein</fullName>
    </submittedName>
</protein>
<feature type="non-terminal residue" evidence="1">
    <location>
        <position position="1"/>
    </location>
</feature>
<sequence length="90" mass="9903">PTKKQTLCQCFFRRVGAFYAPRIRCTVTIQNRKHDRFLETCHVWNFVVDGQQGGFLGFACGGGGEDEGECAKNVAKFVAGETVEVGDEAV</sequence>
<proteinExistence type="predicted"/>
<organism evidence="1">
    <name type="scientific">hydrothermal vent metagenome</name>
    <dbReference type="NCBI Taxonomy" id="652676"/>
    <lineage>
        <taxon>unclassified sequences</taxon>
        <taxon>metagenomes</taxon>
        <taxon>ecological metagenomes</taxon>
    </lineage>
</organism>
<evidence type="ECO:0000313" key="1">
    <source>
        <dbReference type="EMBL" id="VAW42105.1"/>
    </source>
</evidence>
<dbReference type="AlphaFoldDB" id="A0A3B0VEY9"/>